<evidence type="ECO:0000259" key="4">
    <source>
        <dbReference type="PROSITE" id="PS50893"/>
    </source>
</evidence>
<dbReference type="Pfam" id="PF13732">
    <property type="entry name" value="DrrA1-3_C"/>
    <property type="match status" value="1"/>
</dbReference>
<feature type="domain" description="ABC transporter" evidence="4">
    <location>
        <begin position="5"/>
        <end position="236"/>
    </location>
</feature>
<dbReference type="PANTHER" id="PTHR42711">
    <property type="entry name" value="ABC TRANSPORTER ATP-BINDING PROTEIN"/>
    <property type="match status" value="1"/>
</dbReference>
<evidence type="ECO:0000313" key="5">
    <source>
        <dbReference type="EMBL" id="MPM85729.1"/>
    </source>
</evidence>
<protein>
    <submittedName>
        <fullName evidence="5">Vitamin B12 import ATP-binding protein BtuD</fullName>
    </submittedName>
</protein>
<dbReference type="Gene3D" id="3.40.50.300">
    <property type="entry name" value="P-loop containing nucleotide triphosphate hydrolases"/>
    <property type="match status" value="1"/>
</dbReference>
<dbReference type="EMBL" id="VSSQ01033947">
    <property type="protein sequence ID" value="MPM85729.1"/>
    <property type="molecule type" value="Genomic_DNA"/>
</dbReference>
<dbReference type="PANTHER" id="PTHR42711:SF13">
    <property type="entry name" value="ABC TRANSPORTER, ATP-BINDING PROTEIN"/>
    <property type="match status" value="1"/>
</dbReference>
<dbReference type="GO" id="GO:0016887">
    <property type="term" value="F:ATP hydrolysis activity"/>
    <property type="evidence" value="ECO:0007669"/>
    <property type="project" value="InterPro"/>
</dbReference>
<dbReference type="SMART" id="SM00382">
    <property type="entry name" value="AAA"/>
    <property type="match status" value="1"/>
</dbReference>
<dbReference type="GO" id="GO:0005524">
    <property type="term" value="F:ATP binding"/>
    <property type="evidence" value="ECO:0007669"/>
    <property type="project" value="UniProtKB-KW"/>
</dbReference>
<keyword evidence="3 5" id="KW-0067">ATP-binding</keyword>
<reference evidence="5" key="1">
    <citation type="submission" date="2019-08" db="EMBL/GenBank/DDBJ databases">
        <authorList>
            <person name="Kucharzyk K."/>
            <person name="Murdoch R.W."/>
            <person name="Higgins S."/>
            <person name="Loffler F."/>
        </authorList>
    </citation>
    <scope>NUCLEOTIDE SEQUENCE</scope>
</reference>
<keyword evidence="1" id="KW-0813">Transport</keyword>
<dbReference type="AlphaFoldDB" id="A0A645D976"/>
<dbReference type="InterPro" id="IPR003439">
    <property type="entry name" value="ABC_transporter-like_ATP-bd"/>
</dbReference>
<proteinExistence type="predicted"/>
<evidence type="ECO:0000256" key="2">
    <source>
        <dbReference type="ARBA" id="ARBA00022741"/>
    </source>
</evidence>
<organism evidence="5">
    <name type="scientific">bioreactor metagenome</name>
    <dbReference type="NCBI Taxonomy" id="1076179"/>
    <lineage>
        <taxon>unclassified sequences</taxon>
        <taxon>metagenomes</taxon>
        <taxon>ecological metagenomes</taxon>
    </lineage>
</organism>
<evidence type="ECO:0000256" key="1">
    <source>
        <dbReference type="ARBA" id="ARBA00022448"/>
    </source>
</evidence>
<evidence type="ECO:0000256" key="3">
    <source>
        <dbReference type="ARBA" id="ARBA00022840"/>
    </source>
</evidence>
<comment type="caution">
    <text evidence="5">The sequence shown here is derived from an EMBL/GenBank/DDBJ whole genome shotgun (WGS) entry which is preliminary data.</text>
</comment>
<dbReference type="SUPFAM" id="SSF52540">
    <property type="entry name" value="P-loop containing nucleoside triphosphate hydrolases"/>
    <property type="match status" value="1"/>
</dbReference>
<dbReference type="InterPro" id="IPR003593">
    <property type="entry name" value="AAA+_ATPase"/>
</dbReference>
<dbReference type="Pfam" id="PF00005">
    <property type="entry name" value="ABC_tran"/>
    <property type="match status" value="1"/>
</dbReference>
<dbReference type="PROSITE" id="PS00211">
    <property type="entry name" value="ABC_TRANSPORTER_1"/>
    <property type="match status" value="1"/>
</dbReference>
<sequence>MENSISVNSLSHRFGERYALRDISYEVKAGEVFALLGPNGAGKTTTIRLLNGLYRCGAGQINVLGMDPADHGLEIRQQTGVLTETNALYERLSARENLHFFGTLYGLPESLLLKRTEEILQYFGLEARADDRVGTYSKGMKQRLSLARAFFSHPRILFLDEPTSSLDPESALQVHEMINNIRQQDGHTVFLCTHHLDEAQKLADRVAILNSGRLLAIGSVAELNSQFNPGLWVEVELVGAAPASLNLAAMRGVLKVEKENQKMRIQVVEEAVIPSLVNELVQNKAAVLSIQPHKSSLEEIYFKLQDEAREGAK</sequence>
<dbReference type="InterPro" id="IPR017871">
    <property type="entry name" value="ABC_transporter-like_CS"/>
</dbReference>
<accession>A0A645D976</accession>
<dbReference type="InterPro" id="IPR050763">
    <property type="entry name" value="ABC_transporter_ATP-binding"/>
</dbReference>
<dbReference type="InterPro" id="IPR027417">
    <property type="entry name" value="P-loop_NTPase"/>
</dbReference>
<dbReference type="PROSITE" id="PS50893">
    <property type="entry name" value="ABC_TRANSPORTER_2"/>
    <property type="match status" value="1"/>
</dbReference>
<keyword evidence="2" id="KW-0547">Nucleotide-binding</keyword>
<gene>
    <name evidence="5" type="primary">btuD_269</name>
    <name evidence="5" type="ORF">SDC9_132810</name>
</gene>
<name>A0A645D976_9ZZZZ</name>
<dbReference type="InterPro" id="IPR025302">
    <property type="entry name" value="DrrA1/2-like_C"/>
</dbReference>